<dbReference type="Gene3D" id="3.40.50.880">
    <property type="match status" value="1"/>
</dbReference>
<protein>
    <submittedName>
        <fullName evidence="1">Peptidase S51</fullName>
    </submittedName>
</protein>
<reference evidence="1 2" key="1">
    <citation type="submission" date="2023-06" db="EMBL/GenBank/DDBJ databases">
        <title>Microbacterium sp. nov., isolated from a waste landfill.</title>
        <authorList>
            <person name="Wen W."/>
        </authorList>
    </citation>
    <scope>NUCLEOTIDE SEQUENCE [LARGE SCALE GENOMIC DNA]</scope>
    <source>
        <strain evidence="1 2">ASV49</strain>
    </source>
</reference>
<gene>
    <name evidence="1" type="ORF">QSV35_13810</name>
</gene>
<name>A0ABT7N171_9MICO</name>
<organism evidence="1 2">
    <name type="scientific">Microbacterium candidum</name>
    <dbReference type="NCBI Taxonomy" id="3041922"/>
    <lineage>
        <taxon>Bacteria</taxon>
        <taxon>Bacillati</taxon>
        <taxon>Actinomycetota</taxon>
        <taxon>Actinomycetes</taxon>
        <taxon>Micrococcales</taxon>
        <taxon>Microbacteriaceae</taxon>
        <taxon>Microbacterium</taxon>
    </lineage>
</organism>
<dbReference type="SUPFAM" id="SSF52317">
    <property type="entry name" value="Class I glutamine amidotransferase-like"/>
    <property type="match status" value="1"/>
</dbReference>
<evidence type="ECO:0000313" key="1">
    <source>
        <dbReference type="EMBL" id="MDL9980415.1"/>
    </source>
</evidence>
<proteinExistence type="predicted"/>
<sequence length="240" mass="24042">MSVHLVGGGWQDEPDGVAYAAFVREAAERAAHAQRDIPRVAIVAIRDDADEHVEKLIAALAPAGDVAPHVTAVAEGAVVPSDAFADVDGILIGGGLTPAYRDAIEPHFEAIRDLVGDGVPYLGFSAGSAIAAANALVGGWLIGGVPIAPEDVAEDLDDVTVLPGIGLVDVSVDVHVAQWGALSRLVAAAEAGLVDAGVGIDENTVLIAGSGALRVAGAGSVWRVTASEQGVLVGTMGATA</sequence>
<dbReference type="Proteomes" id="UP001235064">
    <property type="component" value="Unassembled WGS sequence"/>
</dbReference>
<dbReference type="RefSeq" id="WP_286289367.1">
    <property type="nucleotide sequence ID" value="NZ_JASXSZ010000004.1"/>
</dbReference>
<evidence type="ECO:0000313" key="2">
    <source>
        <dbReference type="Proteomes" id="UP001235064"/>
    </source>
</evidence>
<dbReference type="EMBL" id="JASXSZ010000004">
    <property type="protein sequence ID" value="MDL9980415.1"/>
    <property type="molecule type" value="Genomic_DNA"/>
</dbReference>
<accession>A0ABT7N171</accession>
<comment type="caution">
    <text evidence="1">The sequence shown here is derived from an EMBL/GenBank/DDBJ whole genome shotgun (WGS) entry which is preliminary data.</text>
</comment>
<dbReference type="InterPro" id="IPR029062">
    <property type="entry name" value="Class_I_gatase-like"/>
</dbReference>
<keyword evidence="2" id="KW-1185">Reference proteome</keyword>